<comment type="caution">
    <text evidence="1">The sequence shown here is derived from an EMBL/GenBank/DDBJ whole genome shotgun (WGS) entry which is preliminary data.</text>
</comment>
<reference evidence="1" key="1">
    <citation type="submission" date="2021-06" db="EMBL/GenBank/DDBJ databases">
        <authorList>
            <person name="Kallberg Y."/>
            <person name="Tangrot J."/>
            <person name="Rosling A."/>
        </authorList>
    </citation>
    <scope>NUCLEOTIDE SEQUENCE</scope>
    <source>
        <strain evidence="1">CL356</strain>
    </source>
</reference>
<name>A0ACA9K0P1_9GLOM</name>
<organism evidence="1 2">
    <name type="scientific">Acaulospora colombiana</name>
    <dbReference type="NCBI Taxonomy" id="27376"/>
    <lineage>
        <taxon>Eukaryota</taxon>
        <taxon>Fungi</taxon>
        <taxon>Fungi incertae sedis</taxon>
        <taxon>Mucoromycota</taxon>
        <taxon>Glomeromycotina</taxon>
        <taxon>Glomeromycetes</taxon>
        <taxon>Diversisporales</taxon>
        <taxon>Acaulosporaceae</taxon>
        <taxon>Acaulospora</taxon>
    </lineage>
</organism>
<protein>
    <submittedName>
        <fullName evidence="1">2011_t:CDS:1</fullName>
    </submittedName>
</protein>
<evidence type="ECO:0000313" key="2">
    <source>
        <dbReference type="Proteomes" id="UP000789525"/>
    </source>
</evidence>
<dbReference type="EMBL" id="CAJVPT010000478">
    <property type="protein sequence ID" value="CAG8445163.1"/>
    <property type="molecule type" value="Genomic_DNA"/>
</dbReference>
<proteinExistence type="predicted"/>
<dbReference type="Proteomes" id="UP000789525">
    <property type="component" value="Unassembled WGS sequence"/>
</dbReference>
<keyword evidence="2" id="KW-1185">Reference proteome</keyword>
<sequence length="921" mass="101389">MASTVAPSGENGGKRPGPSDAPIRDKRPKTIACDRCRRRKVRCDGDGHNKLPCKYCTSVNLECTYNSRQPGPGRTPGENDHTLTPSADGSDQSTNNRNPARTSTTSSTQLSTNNTNTSRQRRTNSRPHNPRVNRISSFSTSAPARIIPKPLPALDNELEYLIKLFTSMTLQNEAEVRQKLQSCLPPRQEKSIAVAQRSLFAQNVTQVNDSRLTEILVDLYFRNFHPLLPVVHKEYFMENFRNPAKTLPRLLLYAICAIGSNYLSDDDARKDRGLSFYEHAQGMVDQSLDMARLSTATALFLLGVFGSLHLLKGRIFIGMATTFAITMGLHDKNASEGFPTNKKEARKRVLLGPFLLGEKHCTIEYPDPTSCDESESKIVRYFVQYSRITKIMYDILEISMTEDQSSISHLEGRLDEWKNDLPPFLKFEEVKPLTTTSEETTVEHLRVYLCILYNYALIRIHHQKIYSDNGLEACTQAANKITTLVSENFIGVINSNQFIVYCALCAGCIHIFDLKNSQRSVNAKNNICKIVGMFKSVLSLPSLYNIHHGIKNAIALFALQLETISDSDEQSMHVAKDALNLIAGSARTSSGVREVRHNGSEDDHGGVGDGGNKSFPGPHSTRPGISTFEQTASQRSTSLPWIQHHSTPNQSVFSSSHSSLSPLDLPPVVNSNKTDSTISPHGNSSLSSDNYASSQYGQLPQNKSRPSSHSRQNNGGDGSSVNSSYYYWPQSDAQLQPSQPQNHHIPSHSALMSPTSAETSTLLVLGNSQGSPTASMNVNRTQNTTSSMTMTPKSSSLPPLVNATSSTPTSIFFPNTLPYPQHSSQPTQYYLASNATSPPSNNIRNYVTGPEMQDGLSSMTGMTSVSGVNNNGGNFSAPTLISTSENPVTMLIDNQRNNHHISSSNEFGGIGRKSPTQFHWY</sequence>
<accession>A0ACA9K0P1</accession>
<gene>
    <name evidence="1" type="ORF">ACOLOM_LOCUS468</name>
</gene>
<evidence type="ECO:0000313" key="1">
    <source>
        <dbReference type="EMBL" id="CAG8445163.1"/>
    </source>
</evidence>